<name>A0ACB8QJY1_9AGAM</name>
<organism evidence="1 2">
    <name type="scientific">Vararia minispora EC-137</name>
    <dbReference type="NCBI Taxonomy" id="1314806"/>
    <lineage>
        <taxon>Eukaryota</taxon>
        <taxon>Fungi</taxon>
        <taxon>Dikarya</taxon>
        <taxon>Basidiomycota</taxon>
        <taxon>Agaricomycotina</taxon>
        <taxon>Agaricomycetes</taxon>
        <taxon>Russulales</taxon>
        <taxon>Lachnocladiaceae</taxon>
        <taxon>Vararia</taxon>
    </lineage>
</organism>
<protein>
    <submittedName>
        <fullName evidence="1">Uncharacterized protein</fullName>
    </submittedName>
</protein>
<evidence type="ECO:0000313" key="2">
    <source>
        <dbReference type="Proteomes" id="UP000814128"/>
    </source>
</evidence>
<comment type="caution">
    <text evidence="1">The sequence shown here is derived from an EMBL/GenBank/DDBJ whole genome shotgun (WGS) entry which is preliminary data.</text>
</comment>
<sequence>MWRQRLQRVDGEIKGGWRGPGLQAKIDSDILLLKDEMQLHTSSGPSLGSLIPEFKKRRNACVPFFSLPLEITQQIVVTLIQSDWGPKIACGYCRFFRTRSSLGWIVLGHVCHALLEILLHESTAWARIVCVFPKATSETLRRAGQAPLALDVDGIQCRHAMHIIPFALSNLHRARTIAFSNLHLYCVQERKLGPWPFDPYVLSGDELPMLEEVKLELQGFSQQPRLGQDVFSLTPIRAPRLRSVSLINVYIPFDPSTLTSLQLHNYRSLVHETGPLLSPTPNQFLRILSSCTNLHTLDLYDYIPPDLLPADKPTINLRRLQKLFVSDSSFGRCRALWSHLDLHPTTRIALTLTCVPEATIRSNDYLGALAPFASRSHSIQGLGVYLTSDERSIAFVLAASSPGSSPAFPLRPRTLGTPLFEDDFDAPLIFIFRRENIRSEIPLPPAFDRLVTTMALSNIEYLEFEPPSSTTLEPRSREILPSIEEWHSILAPLSRVHTLSLINKNSSEFPLPTCLLIPALSRPSQLSGTLPLPSLRSLRLAHLSLLEPQPRWWSYPEPDGLLACLRVRKDEGMPLESLRIDRLLCMVQGRHESALETSEHFILRVQAVVRQVDCKLEDGDPPQSDEERPSHFTRYDGIGHVRELIWSDWDLVPGAILIM</sequence>
<reference evidence="1" key="1">
    <citation type="submission" date="2021-02" db="EMBL/GenBank/DDBJ databases">
        <authorList>
            <consortium name="DOE Joint Genome Institute"/>
            <person name="Ahrendt S."/>
            <person name="Looney B.P."/>
            <person name="Miyauchi S."/>
            <person name="Morin E."/>
            <person name="Drula E."/>
            <person name="Courty P.E."/>
            <person name="Chicoki N."/>
            <person name="Fauchery L."/>
            <person name="Kohler A."/>
            <person name="Kuo A."/>
            <person name="Labutti K."/>
            <person name="Pangilinan J."/>
            <person name="Lipzen A."/>
            <person name="Riley R."/>
            <person name="Andreopoulos W."/>
            <person name="He G."/>
            <person name="Johnson J."/>
            <person name="Barry K.W."/>
            <person name="Grigoriev I.V."/>
            <person name="Nagy L."/>
            <person name="Hibbett D."/>
            <person name="Henrissat B."/>
            <person name="Matheny P.B."/>
            <person name="Labbe J."/>
            <person name="Martin F."/>
        </authorList>
    </citation>
    <scope>NUCLEOTIDE SEQUENCE</scope>
    <source>
        <strain evidence="1">EC-137</strain>
    </source>
</reference>
<keyword evidence="2" id="KW-1185">Reference proteome</keyword>
<reference evidence="1" key="2">
    <citation type="journal article" date="2022" name="New Phytol.">
        <title>Evolutionary transition to the ectomycorrhizal habit in the genomes of a hyperdiverse lineage of mushroom-forming fungi.</title>
        <authorList>
            <person name="Looney B."/>
            <person name="Miyauchi S."/>
            <person name="Morin E."/>
            <person name="Drula E."/>
            <person name="Courty P.E."/>
            <person name="Kohler A."/>
            <person name="Kuo A."/>
            <person name="LaButti K."/>
            <person name="Pangilinan J."/>
            <person name="Lipzen A."/>
            <person name="Riley R."/>
            <person name="Andreopoulos W."/>
            <person name="He G."/>
            <person name="Johnson J."/>
            <person name="Nolan M."/>
            <person name="Tritt A."/>
            <person name="Barry K.W."/>
            <person name="Grigoriev I.V."/>
            <person name="Nagy L.G."/>
            <person name="Hibbett D."/>
            <person name="Henrissat B."/>
            <person name="Matheny P.B."/>
            <person name="Labbe J."/>
            <person name="Martin F.M."/>
        </authorList>
    </citation>
    <scope>NUCLEOTIDE SEQUENCE</scope>
    <source>
        <strain evidence="1">EC-137</strain>
    </source>
</reference>
<proteinExistence type="predicted"/>
<accession>A0ACB8QJY1</accession>
<dbReference type="EMBL" id="MU273555">
    <property type="protein sequence ID" value="KAI0032164.1"/>
    <property type="molecule type" value="Genomic_DNA"/>
</dbReference>
<evidence type="ECO:0000313" key="1">
    <source>
        <dbReference type="EMBL" id="KAI0032164.1"/>
    </source>
</evidence>
<gene>
    <name evidence="1" type="ORF">K488DRAFT_86142</name>
</gene>
<dbReference type="Proteomes" id="UP000814128">
    <property type="component" value="Unassembled WGS sequence"/>
</dbReference>